<dbReference type="PROSITE" id="PS51468">
    <property type="entry name" value="VIT"/>
    <property type="match status" value="1"/>
</dbReference>
<name>A0A369Q7N7_9SPHI</name>
<dbReference type="NCBIfam" id="TIGR04286">
    <property type="entry name" value="MSEP-CTERM"/>
    <property type="match status" value="1"/>
</dbReference>
<dbReference type="InterPro" id="IPR013694">
    <property type="entry name" value="VIT"/>
</dbReference>
<evidence type="ECO:0000313" key="3">
    <source>
        <dbReference type="EMBL" id="RDC58298.1"/>
    </source>
</evidence>
<sequence length="937" mass="108080">MKNLLNPKWIIAINIIPSIILIALLYGQLNVIESLLDKNALTMWKDFSICLIVATILQIIYTVFCIIKDLNISGYYAVFTLIIYSVIIYFFGQNSEYLIPFSVPRWMINIDPFYYSGTFLMSSLIHSLFILVVLSSRKSNTTSAGLSFLYGICIPLLGYIFIQVVLPLWQNTESNFSTHVLIVLFLSASILFLFFICRGFYILTTKTSSTLLKFKIYLKIVICIVFPILGLLINNSVFKIKYGVGNEPFGNFSNAWFYIVTVFNGILICLYKIKNENFRLFRFYALLACYPNTLYFFFVFAPFLPLAIVAVIAMGIGFLMLTPLALFTLQTNDLHKEYHNLKQSNSAFKLKTIGTVAFLVLPIFITVSYWKDKLVLNNALEYIYSPDYSKDYRIDVKSLFKTLEVIKQNKTKRRISDNQNTPFLTPYYNWLVLDNMVLSDQKITKLEEVFGGYKNELEPQSRSFSNRAKISKIKATSKFDSHEKVWRSIIDLELTNPSDEDLDSYETVFNLPNGCWVSNYYLNIGNRKEYGILAEKKSALWVFSQIRNENRDPGILYYLSGNDVAFKIFPFGSKEIRKSGIELIHKEPITFKIDDKSIDLGNKLQIAAGKIESINGTTYIPAREKAKLKLVKRIPQYHFLIDVSQGQERHKENYYNRITQFIKTKGIKSDQIKIDFVNALLNEIPYHSKWKNELVEQDFNGGFYVEGAIKKILAQHYNTNNNTFPVMIIVSDDSKIGILTQNFADFKLAFPESNFFYELDRENNLWSHSLENNPKNRIEKVSKITNHGTRVWKNKTNYHCYLSNDDQASIAINSKLIENDFAVEKQKTWAAGLNLQGMWFNGFINKSFSNENHLNMIKQSIISGILSPTTSYLVVENEAQKMALKQKQAQILSGNKNLDPDEETQRMDEPNLYLLLLLILLVFKFKKNLTFLSLATK</sequence>
<reference evidence="3 4" key="1">
    <citation type="submission" date="2018-07" db="EMBL/GenBank/DDBJ databases">
        <title>Pedobacter sp. nov., isolated from soil.</title>
        <authorList>
            <person name="Zhou L.Y."/>
            <person name="Du Z.J."/>
        </authorList>
    </citation>
    <scope>NUCLEOTIDE SEQUENCE [LARGE SCALE GENOMIC DNA]</scope>
    <source>
        <strain evidence="3 4">JDX94</strain>
    </source>
</reference>
<keyword evidence="1" id="KW-0472">Membrane</keyword>
<feature type="transmembrane region" description="Helical" evidence="1">
    <location>
        <begin position="350"/>
        <end position="370"/>
    </location>
</feature>
<organism evidence="3 4">
    <name type="scientific">Pedobacter chinensis</name>
    <dbReference type="NCBI Taxonomy" id="2282421"/>
    <lineage>
        <taxon>Bacteria</taxon>
        <taxon>Pseudomonadati</taxon>
        <taxon>Bacteroidota</taxon>
        <taxon>Sphingobacteriia</taxon>
        <taxon>Sphingobacteriales</taxon>
        <taxon>Sphingobacteriaceae</taxon>
        <taxon>Pedobacter</taxon>
    </lineage>
</organism>
<feature type="transmembrane region" description="Helical" evidence="1">
    <location>
        <begin position="9"/>
        <end position="27"/>
    </location>
</feature>
<dbReference type="EMBL" id="QPKV01000002">
    <property type="protein sequence ID" value="RDC58298.1"/>
    <property type="molecule type" value="Genomic_DNA"/>
</dbReference>
<dbReference type="OrthoDB" id="1801976at2"/>
<comment type="caution">
    <text evidence="3">The sequence shown here is derived from an EMBL/GenBank/DDBJ whole genome shotgun (WGS) entry which is preliminary data.</text>
</comment>
<keyword evidence="1" id="KW-0812">Transmembrane</keyword>
<accession>A0A369Q7N7</accession>
<evidence type="ECO:0000256" key="1">
    <source>
        <dbReference type="SAM" id="Phobius"/>
    </source>
</evidence>
<feature type="transmembrane region" description="Helical" evidence="1">
    <location>
        <begin position="216"/>
        <end position="235"/>
    </location>
</feature>
<feature type="domain" description="VIT" evidence="2">
    <location>
        <begin position="456"/>
        <end position="585"/>
    </location>
</feature>
<evidence type="ECO:0000259" key="2">
    <source>
        <dbReference type="PROSITE" id="PS51468"/>
    </source>
</evidence>
<feature type="transmembrane region" description="Helical" evidence="1">
    <location>
        <begin position="306"/>
        <end position="329"/>
    </location>
</feature>
<protein>
    <submittedName>
        <fullName evidence="3">MSEP-CTERM sorting domain-containing protein</fullName>
    </submittedName>
</protein>
<feature type="transmembrane region" description="Helical" evidence="1">
    <location>
        <begin position="47"/>
        <end position="67"/>
    </location>
</feature>
<keyword evidence="4" id="KW-1185">Reference proteome</keyword>
<gene>
    <name evidence="3" type="ORF">DU508_05015</name>
</gene>
<feature type="transmembrane region" description="Helical" evidence="1">
    <location>
        <begin position="181"/>
        <end position="204"/>
    </location>
</feature>
<feature type="transmembrane region" description="Helical" evidence="1">
    <location>
        <begin position="255"/>
        <end position="273"/>
    </location>
</feature>
<feature type="transmembrane region" description="Helical" evidence="1">
    <location>
        <begin position="146"/>
        <end position="169"/>
    </location>
</feature>
<dbReference type="InterPro" id="IPR027550">
    <property type="entry name" value="MSEP-CTERM"/>
</dbReference>
<evidence type="ECO:0000313" key="4">
    <source>
        <dbReference type="Proteomes" id="UP000253961"/>
    </source>
</evidence>
<dbReference type="AlphaFoldDB" id="A0A369Q7N7"/>
<dbReference type="RefSeq" id="WP_115401707.1">
    <property type="nucleotide sequence ID" value="NZ_QPKV01000002.1"/>
</dbReference>
<feature type="transmembrane region" description="Helical" evidence="1">
    <location>
        <begin position="74"/>
        <end position="92"/>
    </location>
</feature>
<keyword evidence="1" id="KW-1133">Transmembrane helix</keyword>
<feature type="transmembrane region" description="Helical" evidence="1">
    <location>
        <begin position="280"/>
        <end position="300"/>
    </location>
</feature>
<proteinExistence type="predicted"/>
<feature type="transmembrane region" description="Helical" evidence="1">
    <location>
        <begin position="112"/>
        <end position="134"/>
    </location>
</feature>
<dbReference type="Proteomes" id="UP000253961">
    <property type="component" value="Unassembled WGS sequence"/>
</dbReference>